<dbReference type="Proteomes" id="UP000290527">
    <property type="component" value="Unassembled WGS sequence"/>
</dbReference>
<gene>
    <name evidence="2" type="ORF">MHHB_P0776</name>
</gene>
<dbReference type="GO" id="GO:0032259">
    <property type="term" value="P:methylation"/>
    <property type="evidence" value="ECO:0007669"/>
    <property type="project" value="InterPro"/>
</dbReference>
<comment type="caution">
    <text evidence="2">The sequence shown here is derived from an EMBL/GenBank/DDBJ whole genome shotgun (WGS) entry which is preliminary data.</text>
</comment>
<feature type="domain" description="DUF1156" evidence="1">
    <location>
        <begin position="17"/>
        <end position="63"/>
    </location>
</feature>
<keyword evidence="3" id="KW-1185">Reference proteome</keyword>
<protein>
    <recommendedName>
        <fullName evidence="1">DUF1156 domain-containing protein</fullName>
    </recommendedName>
</protein>
<sequence>MSNTKRLVETTKIYEVINKINEKSGKEKQGGARPPHWEMVFWWTRKPLIGARAVIVASLLPELVDIKDFRRMIRLDANTPHREPVYIPESLKGYFNEIKLLDPFAGFGSIPLEAMRMGLDVTAVELLPTAYIFLKAVLEYPAKFRETVEAVKDRRRVLMSRLIYDVERWGQWVTERLKEDEDIRELYDEDVAVYIGSWEVKCPHCNKWTPVVGNWWLARVKGNRGYKRLAYMEPVKQGDRIEIRVVDVNKEVGNVQTAKVDTKNGVIEVKGKKFVVPKPNIVARRNEARCLHCGNVIKYVDESGTHYVSRGSRRNLEWYIKWALKKYNEGDERFARQRLLVKVKVDKELVFEPCSDEDNLKLERAKEKVKKLIDEGDADVPLEEIPQYDPRSIWVVNYGFVRWMHLFNPRQLLTLVKLVKLIREVGKRVEKEKLVEGWSEDKAFSYAEAIATYLAIALCKYADFLTLSTAYNVGFLIVQHTLALRGIAMNWNWTDANPFANITGSLIRSLNNSFNGLDYIVSSLNSATPHNQEKEIQIKTLLDDATTLNKLNEKFDIIVTDPPYAYDVAYTELSDFYYVWLKRALSDSDGKKLIPRFHKEAFFKKVGAKLVEIKTQWQEFAKREISENPGRFLDEENRSEVARKHFGELFSQALISIREHLKEDGIIALYYAHTSFEAWANLIDAVRKAGLQIVNTFPLTTESQQSIVRRGKLSLDTSIVVVCRRLTEKKEAMLTDILPELERETRKYAEFLVSRNFVGADVLVGTMTGALKILTKYSRILTPAGEISTVKILEEYVYPYVGQAIAYAYSRKSDVSPIQDSNALLYTLAKVLFGSNGVKARKMGSGEIVLLCLSTKVERAKAMQFFDRNREEYTLKEIKTTNPKELRRFLISKKINPDNPIIKNPVDFLHLMCYYSLLMTPNELREKYNELSYKYPKEADEAVKMAYVLYSLKDPEGELCRRFLNTLRLVK</sequence>
<dbReference type="InterPro" id="IPR029063">
    <property type="entry name" value="SAM-dependent_MTases_sf"/>
</dbReference>
<dbReference type="GO" id="GO:0008168">
    <property type="term" value="F:methyltransferase activity"/>
    <property type="evidence" value="ECO:0007669"/>
    <property type="project" value="InterPro"/>
</dbReference>
<proteinExistence type="predicted"/>
<dbReference type="PROSITE" id="PS00092">
    <property type="entry name" value="N6_MTASE"/>
    <property type="match status" value="1"/>
</dbReference>
<evidence type="ECO:0000259" key="1">
    <source>
        <dbReference type="Pfam" id="PF06634"/>
    </source>
</evidence>
<dbReference type="RefSeq" id="WP_192893815.1">
    <property type="nucleotide sequence ID" value="NZ_BFAX01000003.1"/>
</dbReference>
<organism evidence="2 3">
    <name type="scientific">Methanofervidicoccus abyssi</name>
    <dbReference type="NCBI Taxonomy" id="2082189"/>
    <lineage>
        <taxon>Archaea</taxon>
        <taxon>Methanobacteriati</taxon>
        <taxon>Methanobacteriota</taxon>
        <taxon>Methanomada group</taxon>
        <taxon>Methanococci</taxon>
        <taxon>Methanococcales</taxon>
        <taxon>Methanofervidicoccus</taxon>
    </lineage>
</organism>
<dbReference type="OrthoDB" id="93530at2157"/>
<name>A0A401HQK9_9EURY</name>
<evidence type="ECO:0000313" key="3">
    <source>
        <dbReference type="Proteomes" id="UP000290527"/>
    </source>
</evidence>
<dbReference type="AlphaFoldDB" id="A0A401HQK9"/>
<dbReference type="EMBL" id="BFAX01000003">
    <property type="protein sequence ID" value="GBF36546.1"/>
    <property type="molecule type" value="Genomic_DNA"/>
</dbReference>
<dbReference type="Pfam" id="PF06634">
    <property type="entry name" value="DUF1156"/>
    <property type="match status" value="1"/>
</dbReference>
<dbReference type="Gene3D" id="3.40.50.150">
    <property type="entry name" value="Vaccinia Virus protein VP39"/>
    <property type="match status" value="1"/>
</dbReference>
<dbReference type="GO" id="GO:0003676">
    <property type="term" value="F:nucleic acid binding"/>
    <property type="evidence" value="ECO:0007669"/>
    <property type="project" value="InterPro"/>
</dbReference>
<reference evidence="2 3" key="1">
    <citation type="journal article" date="2019" name="Int. J. Syst. Evol. Microbiol.">
        <title>Methanofervidicoccus abyssi gen. nov., sp. nov., a hydrogenotrophic methanogen, isolated from a hydrothermal vent chimney in the Mid-Cayman Spreading Center, the Caribbean Sea.</title>
        <authorList>
            <person name="Sakai S."/>
            <person name="Takaki Y."/>
            <person name="Miyazaki M."/>
            <person name="Ogawara M."/>
            <person name="Yanagawa K."/>
            <person name="Miyazaki J."/>
            <person name="Takai K."/>
        </authorList>
    </citation>
    <scope>NUCLEOTIDE SEQUENCE [LARGE SCALE GENOMIC DNA]</scope>
    <source>
        <strain evidence="2 3">HHB</strain>
    </source>
</reference>
<dbReference type="PIRSF" id="PIRSF009427">
    <property type="entry name" value="UCP009427_DNAmts"/>
    <property type="match status" value="1"/>
</dbReference>
<dbReference type="InterPro" id="IPR014455">
    <property type="entry name" value="N6_adenine_Mtase_MK1259"/>
</dbReference>
<dbReference type="InterPro" id="IPR002052">
    <property type="entry name" value="DNA_methylase_N6_adenine_CS"/>
</dbReference>
<dbReference type="InterPro" id="IPR009537">
    <property type="entry name" value="DUF1156"/>
</dbReference>
<dbReference type="SUPFAM" id="SSF53335">
    <property type="entry name" value="S-adenosyl-L-methionine-dependent methyltransferases"/>
    <property type="match status" value="2"/>
</dbReference>
<accession>A0A401HQK9</accession>
<evidence type="ECO:0000313" key="2">
    <source>
        <dbReference type="EMBL" id="GBF36546.1"/>
    </source>
</evidence>